<reference evidence="2 3" key="1">
    <citation type="submission" date="2020-05" db="EMBL/GenBank/DDBJ databases">
        <title>Horizontal transmission and recombination maintain forever young bacterial symbiont genomes.</title>
        <authorList>
            <person name="Russell S.L."/>
            <person name="Pepper-Tunick E."/>
            <person name="Svedberg J."/>
            <person name="Byrne A."/>
            <person name="Ruelas Castillo J."/>
            <person name="Vollmers C."/>
            <person name="Beinart R.A."/>
            <person name="Corbett-Detig R."/>
        </authorList>
    </citation>
    <scope>NUCLEOTIDE SEQUENCE [LARGE SCALE GENOMIC DNA]</scope>
    <source>
        <strain evidence="2">4727-3</strain>
    </source>
</reference>
<evidence type="ECO:0000259" key="1">
    <source>
        <dbReference type="SMART" id="SM00460"/>
    </source>
</evidence>
<dbReference type="InterPro" id="IPR038765">
    <property type="entry name" value="Papain-like_cys_pep_sf"/>
</dbReference>
<feature type="non-terminal residue" evidence="2">
    <location>
        <position position="1"/>
    </location>
</feature>
<dbReference type="PANTHER" id="PTHR42736:SF1">
    <property type="entry name" value="PROTEIN-GLUTAMINE GAMMA-GLUTAMYLTRANSFERASE"/>
    <property type="match status" value="1"/>
</dbReference>
<dbReference type="Pfam" id="PF01841">
    <property type="entry name" value="Transglut_core"/>
    <property type="match status" value="1"/>
</dbReference>
<gene>
    <name evidence="2" type="ORF">H0A75_08810</name>
</gene>
<organism evidence="2 3">
    <name type="scientific">Candidatus Methanofishera endochildressiae</name>
    <dbReference type="NCBI Taxonomy" id="2738884"/>
    <lineage>
        <taxon>Bacteria</taxon>
        <taxon>Pseudomonadati</taxon>
        <taxon>Pseudomonadota</taxon>
        <taxon>Gammaproteobacteria</taxon>
        <taxon>Candidatus Methanofishera</taxon>
    </lineage>
</organism>
<name>A0A7Z0MQA8_9GAMM</name>
<dbReference type="SMART" id="SM00460">
    <property type="entry name" value="TGc"/>
    <property type="match status" value="1"/>
</dbReference>
<evidence type="ECO:0000313" key="3">
    <source>
        <dbReference type="Proteomes" id="UP000537890"/>
    </source>
</evidence>
<dbReference type="Gene3D" id="3.10.620.30">
    <property type="match status" value="1"/>
</dbReference>
<dbReference type="InterPro" id="IPR052901">
    <property type="entry name" value="Bact_TGase-like"/>
</dbReference>
<dbReference type="SUPFAM" id="SSF54001">
    <property type="entry name" value="Cysteine proteinases"/>
    <property type="match status" value="1"/>
</dbReference>
<comment type="caution">
    <text evidence="2">The sequence shown here is derived from an EMBL/GenBank/DDBJ whole genome shotgun (WGS) entry which is preliminary data.</text>
</comment>
<dbReference type="AlphaFoldDB" id="A0A7Z0MQA8"/>
<dbReference type="InterPro" id="IPR002931">
    <property type="entry name" value="Transglutaminase-like"/>
</dbReference>
<protein>
    <submittedName>
        <fullName evidence="2">DUF3488 domain-containing protein</fullName>
    </submittedName>
</protein>
<evidence type="ECO:0000313" key="2">
    <source>
        <dbReference type="EMBL" id="NYT47622.1"/>
    </source>
</evidence>
<dbReference type="PANTHER" id="PTHR42736">
    <property type="entry name" value="PROTEIN-GLUTAMINE GAMMA-GLUTAMYLTRANSFERASE"/>
    <property type="match status" value="1"/>
</dbReference>
<sequence length="207" mass="23679">KSFKQHLDKVSFIGKPYQYQLLMEPQTKKWVFALDMPAVFEWPLHENGNHQLLTSEQPGKRAEYTITSYAQYNTGYIAKAELSDNLQLPKRNEGRIDKLVRQLGGFDAPAEVFIKNVFAHFRNNDFFYTLMPPLMGEKPIETFLFDARAGFCGHYASAFVYLMRVAEIPARIVSGYQGGIFNETGGFIEVRQANAHAWAEVWIADSQ</sequence>
<feature type="domain" description="Transglutaminase-like" evidence="1">
    <location>
        <begin position="144"/>
        <end position="205"/>
    </location>
</feature>
<accession>A0A7Z0MQA8</accession>
<dbReference type="Proteomes" id="UP000537890">
    <property type="component" value="Unassembled WGS sequence"/>
</dbReference>
<proteinExistence type="predicted"/>
<dbReference type="EMBL" id="JACCHS010000192">
    <property type="protein sequence ID" value="NYT47622.1"/>
    <property type="molecule type" value="Genomic_DNA"/>
</dbReference>